<gene>
    <name evidence="1" type="ORF">CBU02nite_06620</name>
</gene>
<evidence type="ECO:0000313" key="1">
    <source>
        <dbReference type="EMBL" id="GEQ20156.1"/>
    </source>
</evidence>
<proteinExistence type="predicted"/>
<dbReference type="Proteomes" id="UP000321089">
    <property type="component" value="Unassembled WGS sequence"/>
</dbReference>
<organism evidence="1 2">
    <name type="scientific">Clostridium butyricum</name>
    <dbReference type="NCBI Taxonomy" id="1492"/>
    <lineage>
        <taxon>Bacteria</taxon>
        <taxon>Bacillati</taxon>
        <taxon>Bacillota</taxon>
        <taxon>Clostridia</taxon>
        <taxon>Eubacteriales</taxon>
        <taxon>Clostridiaceae</taxon>
        <taxon>Clostridium</taxon>
    </lineage>
</organism>
<dbReference type="EMBL" id="BKBC01000006">
    <property type="protein sequence ID" value="GEQ20156.1"/>
    <property type="molecule type" value="Genomic_DNA"/>
</dbReference>
<protein>
    <submittedName>
        <fullName evidence="1">Uncharacterized protein</fullName>
    </submittedName>
</protein>
<name>A0A512TIY4_CLOBU</name>
<comment type="caution">
    <text evidence="1">The sequence shown here is derived from an EMBL/GenBank/DDBJ whole genome shotgun (WGS) entry which is preliminary data.</text>
</comment>
<dbReference type="AlphaFoldDB" id="A0A512TIY4"/>
<accession>A0A512TIY4</accession>
<reference evidence="1 2" key="1">
    <citation type="submission" date="2019-07" db="EMBL/GenBank/DDBJ databases">
        <title>Whole genome shotgun sequence of Clostridium butyricum NBRC 3858.</title>
        <authorList>
            <person name="Hosoyama A."/>
            <person name="Uohara A."/>
            <person name="Ohji S."/>
            <person name="Ichikawa N."/>
        </authorList>
    </citation>
    <scope>NUCLEOTIDE SEQUENCE [LARGE SCALE GENOMIC DNA]</scope>
    <source>
        <strain evidence="1 2">NBRC 3858</strain>
    </source>
</reference>
<sequence>MTNVCSLPSTFIVSVFLVNATVTEVMLNNATAVIKAITFVFGPLENLLRISSFKLTMTFPSLTTVSY</sequence>
<evidence type="ECO:0000313" key="2">
    <source>
        <dbReference type="Proteomes" id="UP000321089"/>
    </source>
</evidence>